<evidence type="ECO:0000313" key="2">
    <source>
        <dbReference type="Proteomes" id="UP000216300"/>
    </source>
</evidence>
<evidence type="ECO:0008006" key="3">
    <source>
        <dbReference type="Google" id="ProtNLM"/>
    </source>
</evidence>
<dbReference type="InterPro" id="IPR008929">
    <property type="entry name" value="Chondroitin_lyas"/>
</dbReference>
<dbReference type="AlphaFoldDB" id="A0A255EKI1"/>
<dbReference type="OrthoDB" id="9793856at2"/>
<dbReference type="RefSeq" id="WP_094456003.1">
    <property type="nucleotide sequence ID" value="NZ_NMVJ01000011.1"/>
</dbReference>
<protein>
    <recommendedName>
        <fullName evidence="3">Heparinase</fullName>
    </recommendedName>
</protein>
<proteinExistence type="predicted"/>
<accession>A0A255EKI1</accession>
<organism evidence="1 2">
    <name type="scientific">Parenemella sanctibonifatiensis</name>
    <dbReference type="NCBI Taxonomy" id="2016505"/>
    <lineage>
        <taxon>Bacteria</taxon>
        <taxon>Bacillati</taxon>
        <taxon>Actinomycetota</taxon>
        <taxon>Actinomycetes</taxon>
        <taxon>Propionibacteriales</taxon>
        <taxon>Propionibacteriaceae</taxon>
        <taxon>Parenemella</taxon>
    </lineage>
</organism>
<dbReference type="Proteomes" id="UP000216300">
    <property type="component" value="Unassembled WGS sequence"/>
</dbReference>
<dbReference type="EMBL" id="NMVJ01000011">
    <property type="protein sequence ID" value="OYN88633.1"/>
    <property type="molecule type" value="Genomic_DNA"/>
</dbReference>
<comment type="caution">
    <text evidence="1">The sequence shown here is derived from an EMBL/GenBank/DDBJ whole genome shotgun (WGS) entry which is preliminary data.</text>
</comment>
<reference evidence="1 2" key="1">
    <citation type="submission" date="2017-07" db="EMBL/GenBank/DDBJ databases">
        <title>Draft whole genome sequences of clinical Proprionibacteriaceae strains.</title>
        <authorList>
            <person name="Bernier A.-M."/>
            <person name="Bernard K."/>
            <person name="Domingo M.-C."/>
        </authorList>
    </citation>
    <scope>NUCLEOTIDE SEQUENCE [LARGE SCALE GENOMIC DNA]</scope>
    <source>
        <strain evidence="1 2">NML 150081</strain>
    </source>
</reference>
<name>A0A255EKI1_9ACTN</name>
<dbReference type="Gene3D" id="2.70.98.70">
    <property type="match status" value="1"/>
</dbReference>
<evidence type="ECO:0000313" key="1">
    <source>
        <dbReference type="EMBL" id="OYN88633.1"/>
    </source>
</evidence>
<gene>
    <name evidence="1" type="ORF">CGZ91_13585</name>
</gene>
<keyword evidence="2" id="KW-1185">Reference proteome</keyword>
<dbReference type="Gene3D" id="1.50.10.100">
    <property type="entry name" value="Chondroitin AC/alginate lyase"/>
    <property type="match status" value="1"/>
</dbReference>
<sequence length="634" mass="70261">MSPDDTLRLRPSYTGELGAAWQGRTDPATLAPLLARAAERVGVPTITDRDWWQAAEPHLADHLAEAEREFGQPWPQPLLQDWLRYHRDGDRSVYEGKEFARARRVVRGILAAAVTGREDWIDEVADGLWLILEESSWCWPAHDRAFSDHDERPPHRDDPTLDLGAGEMAALVAYADRILGPAFDDRIPGLRRRIRDEVRQRIIEPYHATDWWWVGIERTTNNWNPWILSNLLAATTFLEDDEVRRSHTVAQAIQDLDRYLATLPADGAIDEGYNYFWAGAARMLEALDWLRAATDGALDATELTKVGAVVGYPASVHLREGWFFVVADGTAQSPAPQPWHLTHRWGRLIGDDTSVALAAAWRGQGAIPSVGFGALGRFMSALNDPDWMAAKPGEPAYPAASAYESVQVSLDRQTAGTYEGLTLGVKGGHNGEMHNHLDVGQVMVAVSGIPLLVDLGAPTYTRKTFSADRYDLLPMRSDWHNCPQPAGLLQGRGTAYAATEHSHDDDGQVSRTRMQLAGAYDLAEGDSWIREVTFDRTAATIEVRDQWQIRTPGDTSVVWVVAGDVRPTETGADATGEHGALSLEWDPARATGVEVETWDLDEDPKLTDVWDEEVTRLRVSLPASGELVTTIRQA</sequence>
<dbReference type="SUPFAM" id="SSF48230">
    <property type="entry name" value="Chondroitin AC/alginate lyase"/>
    <property type="match status" value="1"/>
</dbReference>